<reference evidence="1" key="1">
    <citation type="journal article" date="2020" name="Stud. Mycol.">
        <title>101 Dothideomycetes genomes: a test case for predicting lifestyles and emergence of pathogens.</title>
        <authorList>
            <person name="Haridas S."/>
            <person name="Albert R."/>
            <person name="Binder M."/>
            <person name="Bloem J."/>
            <person name="Labutti K."/>
            <person name="Salamov A."/>
            <person name="Andreopoulos B."/>
            <person name="Baker S."/>
            <person name="Barry K."/>
            <person name="Bills G."/>
            <person name="Bluhm B."/>
            <person name="Cannon C."/>
            <person name="Castanera R."/>
            <person name="Culley D."/>
            <person name="Daum C."/>
            <person name="Ezra D."/>
            <person name="Gonzalez J."/>
            <person name="Henrissat B."/>
            <person name="Kuo A."/>
            <person name="Liang C."/>
            <person name="Lipzen A."/>
            <person name="Lutzoni F."/>
            <person name="Magnuson J."/>
            <person name="Mondo S."/>
            <person name="Nolan M."/>
            <person name="Ohm R."/>
            <person name="Pangilinan J."/>
            <person name="Park H.-J."/>
            <person name="Ramirez L."/>
            <person name="Alfaro M."/>
            <person name="Sun H."/>
            <person name="Tritt A."/>
            <person name="Yoshinaga Y."/>
            <person name="Zwiers L.-H."/>
            <person name="Turgeon B."/>
            <person name="Goodwin S."/>
            <person name="Spatafora J."/>
            <person name="Crous P."/>
            <person name="Grigoriev I."/>
        </authorList>
    </citation>
    <scope>NUCLEOTIDE SEQUENCE</scope>
    <source>
        <strain evidence="1">CBS 480.64</strain>
    </source>
</reference>
<dbReference type="AlphaFoldDB" id="A0A6A7BVI2"/>
<protein>
    <submittedName>
        <fullName evidence="1">Uncharacterized protein</fullName>
    </submittedName>
</protein>
<evidence type="ECO:0000313" key="2">
    <source>
        <dbReference type="Proteomes" id="UP000799421"/>
    </source>
</evidence>
<evidence type="ECO:0000313" key="1">
    <source>
        <dbReference type="EMBL" id="KAF2859356.1"/>
    </source>
</evidence>
<organism evidence="1 2">
    <name type="scientific">Piedraia hortae CBS 480.64</name>
    <dbReference type="NCBI Taxonomy" id="1314780"/>
    <lineage>
        <taxon>Eukaryota</taxon>
        <taxon>Fungi</taxon>
        <taxon>Dikarya</taxon>
        <taxon>Ascomycota</taxon>
        <taxon>Pezizomycotina</taxon>
        <taxon>Dothideomycetes</taxon>
        <taxon>Dothideomycetidae</taxon>
        <taxon>Capnodiales</taxon>
        <taxon>Piedraiaceae</taxon>
        <taxon>Piedraia</taxon>
    </lineage>
</organism>
<proteinExistence type="predicted"/>
<keyword evidence="2" id="KW-1185">Reference proteome</keyword>
<name>A0A6A7BVI2_9PEZI</name>
<dbReference type="Proteomes" id="UP000799421">
    <property type="component" value="Unassembled WGS sequence"/>
</dbReference>
<dbReference type="EMBL" id="MU005994">
    <property type="protein sequence ID" value="KAF2859356.1"/>
    <property type="molecule type" value="Genomic_DNA"/>
</dbReference>
<sequence>MSVTALTHGRATVYHVDGCHFGYHVSLATVCFVITTSSNCWVTVSLPSRLTRCTKPCQDSRLDNDWRETISYHCLWNTFRIQCTSNLNWRAVGFQSAAKSSVLNAPVSYLPNLFLTTNKSTSPACAYMPRETGTNDCLRTTKLSESLALCLVQCC</sequence>
<accession>A0A6A7BVI2</accession>
<gene>
    <name evidence="1" type="ORF">K470DRAFT_101062</name>
</gene>